<dbReference type="AlphaFoldDB" id="A0A7K0K5K7"/>
<gene>
    <name evidence="7" type="primary">arc</name>
    <name evidence="7" type="ORF">FYJ63_08940</name>
</gene>
<dbReference type="InterPro" id="IPR032501">
    <property type="entry name" value="Prot_ATP_ID_OB_2nd"/>
</dbReference>
<dbReference type="NCBIfam" id="TIGR03689">
    <property type="entry name" value="pup_AAA"/>
    <property type="match status" value="1"/>
</dbReference>
<sequence>MSDLPDSSEDLADLQRELVSLEAQHDRLKMALREAKMQLEQMRETILQVSQPPLHFAVFEGFHQDAAESAGEDPKASQTEAEVVSEGRQLRIAMSDNQGLQDLKPGDGLWINDNLVALAPATPRAVGTIGVLTEVKDGRGVVKLASGNELVVNLTAALQNTVKSGDTIRVDVKNQWGLELWERAGVEQALAPESPQVSYHDIGGLEDEIATLRNAVELPYNHPELYSRYSLKPPRGILLYGPPGCGKTMLAKAVATSLSGGENPSVFLSVKGPELLSKFVGETEREIRDIFDRARELSAGNRPVVVFFDEMEALFRTRGSGVSSDVENFLVPQLLTEMDGLEELRNVVVIGASNREDMIDPAILRPGRFDLKIRVGRPDASAGRQILSHHLSPAIPFDERELKEAGSPTILAVNLTETAVNRLFTPTPATYLCTVKYLDLAGSKRLSEVYFSDVVTGALLVSLASLTKHLAILRELSGKGLGITMSDLDQAIRQTVDQARALTLMQPPEKLTRELGIQGQIQTVFHDPTLSAGKASRPYSSNGSEVSS</sequence>
<comment type="caution">
    <text evidence="7">The sequence shown here is derived from an EMBL/GenBank/DDBJ whole genome shotgun (WGS) entry which is preliminary data.</text>
</comment>
<dbReference type="SMART" id="SM00382">
    <property type="entry name" value="AAA"/>
    <property type="match status" value="1"/>
</dbReference>
<keyword evidence="7" id="KW-0647">Proteasome</keyword>
<dbReference type="Proteomes" id="UP000442535">
    <property type="component" value="Unassembled WGS sequence"/>
</dbReference>
<dbReference type="InterPro" id="IPR050168">
    <property type="entry name" value="AAA_ATPase_domain"/>
</dbReference>
<dbReference type="RefSeq" id="WP_154545915.1">
    <property type="nucleotide sequence ID" value="NZ_VUMY01000017.1"/>
</dbReference>
<dbReference type="SUPFAM" id="SSF52540">
    <property type="entry name" value="P-loop containing nucleoside triphosphate hydrolases"/>
    <property type="match status" value="1"/>
</dbReference>
<dbReference type="Pfam" id="PF00004">
    <property type="entry name" value="AAA"/>
    <property type="match status" value="1"/>
</dbReference>
<accession>A0A7K0K5K7</accession>
<dbReference type="PROSITE" id="PS00674">
    <property type="entry name" value="AAA"/>
    <property type="match status" value="1"/>
</dbReference>
<dbReference type="PANTHER" id="PTHR23077:SF144">
    <property type="entry name" value="PROTEASOME-ASSOCIATED ATPASE"/>
    <property type="match status" value="1"/>
</dbReference>
<dbReference type="InterPro" id="IPR022482">
    <property type="entry name" value="Proteasome_ATPase"/>
</dbReference>
<dbReference type="Gene3D" id="1.20.5.170">
    <property type="match status" value="1"/>
</dbReference>
<dbReference type="Gene3D" id="1.10.8.60">
    <property type="match status" value="1"/>
</dbReference>
<evidence type="ECO:0000256" key="5">
    <source>
        <dbReference type="SAM" id="Coils"/>
    </source>
</evidence>
<dbReference type="GO" id="GO:0016887">
    <property type="term" value="F:ATP hydrolysis activity"/>
    <property type="evidence" value="ECO:0007669"/>
    <property type="project" value="InterPro"/>
</dbReference>
<evidence type="ECO:0000313" key="8">
    <source>
        <dbReference type="Proteomes" id="UP000442535"/>
    </source>
</evidence>
<dbReference type="GO" id="GO:0010498">
    <property type="term" value="P:proteasomal protein catabolic process"/>
    <property type="evidence" value="ECO:0007669"/>
    <property type="project" value="InterPro"/>
</dbReference>
<evidence type="ECO:0000256" key="2">
    <source>
        <dbReference type="ARBA" id="ARBA00022840"/>
    </source>
</evidence>
<name>A0A7K0K5K7_9ACTO</name>
<dbReference type="Pfam" id="PF17758">
    <property type="entry name" value="Prot_ATP_ID_OB_N"/>
    <property type="match status" value="1"/>
</dbReference>
<evidence type="ECO:0000256" key="3">
    <source>
        <dbReference type="ARBA" id="ARBA00023054"/>
    </source>
</evidence>
<evidence type="ECO:0000313" key="7">
    <source>
        <dbReference type="EMBL" id="MST50350.1"/>
    </source>
</evidence>
<comment type="similarity">
    <text evidence="4">Belongs to the AAA ATPase family.</text>
</comment>
<keyword evidence="8" id="KW-1185">Reference proteome</keyword>
<evidence type="ECO:0000259" key="6">
    <source>
        <dbReference type="SMART" id="SM00382"/>
    </source>
</evidence>
<evidence type="ECO:0000256" key="4">
    <source>
        <dbReference type="RuleBase" id="RU003651"/>
    </source>
</evidence>
<dbReference type="InterPro" id="IPR012340">
    <property type="entry name" value="NA-bd_OB-fold"/>
</dbReference>
<dbReference type="GO" id="GO:0000502">
    <property type="term" value="C:proteasome complex"/>
    <property type="evidence" value="ECO:0007669"/>
    <property type="project" value="UniProtKB-KW"/>
</dbReference>
<evidence type="ECO:0000256" key="1">
    <source>
        <dbReference type="ARBA" id="ARBA00022741"/>
    </source>
</evidence>
<dbReference type="GO" id="GO:0005524">
    <property type="term" value="F:ATP binding"/>
    <property type="evidence" value="ECO:0007669"/>
    <property type="project" value="UniProtKB-KW"/>
</dbReference>
<protein>
    <submittedName>
        <fullName evidence="7">Proteasome ATPase</fullName>
    </submittedName>
</protein>
<organism evidence="7 8">
    <name type="scientific">Mobiluncus porci</name>
    <dbReference type="NCBI Taxonomy" id="2652278"/>
    <lineage>
        <taxon>Bacteria</taxon>
        <taxon>Bacillati</taxon>
        <taxon>Actinomycetota</taxon>
        <taxon>Actinomycetes</taxon>
        <taxon>Actinomycetales</taxon>
        <taxon>Actinomycetaceae</taxon>
        <taxon>Mobiluncus</taxon>
    </lineage>
</organism>
<keyword evidence="3 5" id="KW-0175">Coiled coil</keyword>
<dbReference type="InterPro" id="IPR003593">
    <property type="entry name" value="AAA+_ATPase"/>
</dbReference>
<dbReference type="EMBL" id="VUMY01000017">
    <property type="protein sequence ID" value="MST50350.1"/>
    <property type="molecule type" value="Genomic_DNA"/>
</dbReference>
<dbReference type="Gene3D" id="2.40.50.140">
    <property type="entry name" value="Nucleic acid-binding proteins"/>
    <property type="match status" value="1"/>
</dbReference>
<dbReference type="InterPro" id="IPR027417">
    <property type="entry name" value="P-loop_NTPase"/>
</dbReference>
<dbReference type="Pfam" id="PF16450">
    <property type="entry name" value="Prot_ATP_ID_OB_C"/>
    <property type="match status" value="1"/>
</dbReference>
<dbReference type="InterPro" id="IPR003960">
    <property type="entry name" value="ATPase_AAA_CS"/>
</dbReference>
<dbReference type="PANTHER" id="PTHR23077">
    <property type="entry name" value="AAA-FAMILY ATPASE"/>
    <property type="match status" value="1"/>
</dbReference>
<feature type="coiled-coil region" evidence="5">
    <location>
        <begin position="4"/>
        <end position="45"/>
    </location>
</feature>
<dbReference type="InterPro" id="IPR041626">
    <property type="entry name" value="Prot_ATP_ID_OB_N"/>
</dbReference>
<dbReference type="FunFam" id="3.40.50.300:FF:001025">
    <property type="entry name" value="ATPase family, AAA domain-containing 2B"/>
    <property type="match status" value="1"/>
</dbReference>
<keyword evidence="2 4" id="KW-0067">ATP-binding</keyword>
<dbReference type="GO" id="GO:0019941">
    <property type="term" value="P:modification-dependent protein catabolic process"/>
    <property type="evidence" value="ECO:0007669"/>
    <property type="project" value="InterPro"/>
</dbReference>
<keyword evidence="1 4" id="KW-0547">Nucleotide-binding</keyword>
<proteinExistence type="inferred from homology"/>
<feature type="domain" description="AAA+ ATPase" evidence="6">
    <location>
        <begin position="233"/>
        <end position="379"/>
    </location>
</feature>
<dbReference type="Gene3D" id="3.40.50.300">
    <property type="entry name" value="P-loop containing nucleotide triphosphate hydrolases"/>
    <property type="match status" value="1"/>
</dbReference>
<dbReference type="InterPro" id="IPR003959">
    <property type="entry name" value="ATPase_AAA_core"/>
</dbReference>
<reference evidence="7 8" key="1">
    <citation type="submission" date="2019-08" db="EMBL/GenBank/DDBJ databases">
        <title>In-depth cultivation of the pig gut microbiome towards novel bacterial diversity and tailored functional studies.</title>
        <authorList>
            <person name="Wylensek D."/>
            <person name="Hitch T.C.A."/>
            <person name="Clavel T."/>
        </authorList>
    </citation>
    <scope>NUCLEOTIDE SEQUENCE [LARGE SCALE GENOMIC DNA]</scope>
    <source>
        <strain evidence="7 8">RF-GAM-744-WT-7</strain>
    </source>
</reference>